<dbReference type="InterPro" id="IPR027417">
    <property type="entry name" value="P-loop_NTPase"/>
</dbReference>
<dbReference type="GO" id="GO:0007264">
    <property type="term" value="P:small GTPase-mediated signal transduction"/>
    <property type="evidence" value="ECO:0007669"/>
    <property type="project" value="InterPro"/>
</dbReference>
<feature type="region of interest" description="Disordered" evidence="3">
    <location>
        <begin position="93"/>
        <end position="147"/>
    </location>
</feature>
<keyword evidence="2" id="KW-0342">GTP-binding</keyword>
<dbReference type="Pfam" id="PF00071">
    <property type="entry name" value="Ras"/>
    <property type="match status" value="1"/>
</dbReference>
<feature type="compositionally biased region" description="Basic residues" evidence="3">
    <location>
        <begin position="118"/>
        <end position="132"/>
    </location>
</feature>
<dbReference type="InterPro" id="IPR001806">
    <property type="entry name" value="Small_GTPase"/>
</dbReference>
<evidence type="ECO:0000313" key="5">
    <source>
        <dbReference type="Proteomes" id="UP000011083"/>
    </source>
</evidence>
<evidence type="ECO:0000256" key="3">
    <source>
        <dbReference type="SAM" id="MobiDB-lite"/>
    </source>
</evidence>
<sequence>MSKRERRTHALKCVVVGDGAVGKTSLITTYATNRFPDNQYTVFGNKTIDLALWDTAGQDDYDRLRPLDLPRDRRLPHLLLRHLAHVLRQCAHQVAPRSSPTTAQRAHAAGRHQDRSTARRRPRRRRRRRRRRSDNAAAHKGGAGRATGQDIGAFMYAECAAKTQEGLQNLFHEAIRVALNPACNNGKTGLGNKETKTCSLF</sequence>
<dbReference type="GeneID" id="14920618"/>
<dbReference type="PRINTS" id="PR00449">
    <property type="entry name" value="RASTRNSFRMNG"/>
</dbReference>
<gene>
    <name evidence="4" type="ORF">ACA1_201550</name>
</gene>
<accession>L8H3H3</accession>
<dbReference type="AlphaFoldDB" id="L8H3H3"/>
<dbReference type="PANTHER" id="PTHR24072">
    <property type="entry name" value="RHO FAMILY GTPASE"/>
    <property type="match status" value="1"/>
</dbReference>
<dbReference type="KEGG" id="acan:ACA1_201550"/>
<protein>
    <submittedName>
        <fullName evidence="4">Ras subfamily protein</fullName>
    </submittedName>
</protein>
<dbReference type="SMART" id="SM00174">
    <property type="entry name" value="RHO"/>
    <property type="match status" value="1"/>
</dbReference>
<dbReference type="SMART" id="SM00173">
    <property type="entry name" value="RAS"/>
    <property type="match status" value="1"/>
</dbReference>
<proteinExistence type="predicted"/>
<reference evidence="4 5" key="1">
    <citation type="journal article" date="2013" name="Genome Biol.">
        <title>Genome of Acanthamoeba castellanii highlights extensive lateral gene transfer and early evolution of tyrosine kinase signaling.</title>
        <authorList>
            <person name="Clarke M."/>
            <person name="Lohan A.J."/>
            <person name="Liu B."/>
            <person name="Lagkouvardos I."/>
            <person name="Roy S."/>
            <person name="Zafar N."/>
            <person name="Bertelli C."/>
            <person name="Schilde C."/>
            <person name="Kianianmomeni A."/>
            <person name="Burglin T.R."/>
            <person name="Frech C."/>
            <person name="Turcotte B."/>
            <person name="Kopec K.O."/>
            <person name="Synnott J.M."/>
            <person name="Choo C."/>
            <person name="Paponov I."/>
            <person name="Finkler A."/>
            <person name="Soon Heng Tan C."/>
            <person name="Hutchins A.P."/>
            <person name="Weinmeier T."/>
            <person name="Rattei T."/>
            <person name="Chu J.S."/>
            <person name="Gimenez G."/>
            <person name="Irimia M."/>
            <person name="Rigden D.J."/>
            <person name="Fitzpatrick D.A."/>
            <person name="Lorenzo-Morales J."/>
            <person name="Bateman A."/>
            <person name="Chiu C.H."/>
            <person name="Tang P."/>
            <person name="Hegemann P."/>
            <person name="Fromm H."/>
            <person name="Raoult D."/>
            <person name="Greub G."/>
            <person name="Miranda-Saavedra D."/>
            <person name="Chen N."/>
            <person name="Nash P."/>
            <person name="Ginger M.L."/>
            <person name="Horn M."/>
            <person name="Schaap P."/>
            <person name="Caler L."/>
            <person name="Loftus B."/>
        </authorList>
    </citation>
    <scope>NUCLEOTIDE SEQUENCE [LARGE SCALE GENOMIC DNA]</scope>
    <source>
        <strain evidence="4 5">Neff</strain>
    </source>
</reference>
<dbReference type="SUPFAM" id="SSF52540">
    <property type="entry name" value="P-loop containing nucleoside triphosphate hydrolases"/>
    <property type="match status" value="1"/>
</dbReference>
<dbReference type="GO" id="GO:0003924">
    <property type="term" value="F:GTPase activity"/>
    <property type="evidence" value="ECO:0007669"/>
    <property type="project" value="InterPro"/>
</dbReference>
<organism evidence="4 5">
    <name type="scientific">Acanthamoeba castellanii (strain ATCC 30010 / Neff)</name>
    <dbReference type="NCBI Taxonomy" id="1257118"/>
    <lineage>
        <taxon>Eukaryota</taxon>
        <taxon>Amoebozoa</taxon>
        <taxon>Discosea</taxon>
        <taxon>Longamoebia</taxon>
        <taxon>Centramoebida</taxon>
        <taxon>Acanthamoebidae</taxon>
        <taxon>Acanthamoeba</taxon>
    </lineage>
</organism>
<keyword evidence="1" id="KW-0547">Nucleotide-binding</keyword>
<dbReference type="EMBL" id="KB007932">
    <property type="protein sequence ID" value="ELR19787.1"/>
    <property type="molecule type" value="Genomic_DNA"/>
</dbReference>
<evidence type="ECO:0000313" key="4">
    <source>
        <dbReference type="EMBL" id="ELR19787.1"/>
    </source>
</evidence>
<dbReference type="SMART" id="SM00175">
    <property type="entry name" value="RAB"/>
    <property type="match status" value="1"/>
</dbReference>
<evidence type="ECO:0000256" key="1">
    <source>
        <dbReference type="ARBA" id="ARBA00022741"/>
    </source>
</evidence>
<dbReference type="Proteomes" id="UP000011083">
    <property type="component" value="Unassembled WGS sequence"/>
</dbReference>
<dbReference type="InterPro" id="IPR003578">
    <property type="entry name" value="Small_GTPase_Rho"/>
</dbReference>
<dbReference type="STRING" id="1257118.L8H3H3"/>
<dbReference type="RefSeq" id="XP_004341882.1">
    <property type="nucleotide sequence ID" value="XM_004341834.1"/>
</dbReference>
<dbReference type="VEuPathDB" id="AmoebaDB:ACA1_201550"/>
<evidence type="ECO:0000256" key="2">
    <source>
        <dbReference type="ARBA" id="ARBA00023134"/>
    </source>
</evidence>
<dbReference type="GO" id="GO:0005525">
    <property type="term" value="F:GTP binding"/>
    <property type="evidence" value="ECO:0007669"/>
    <property type="project" value="UniProtKB-KW"/>
</dbReference>
<dbReference type="Gene3D" id="3.40.50.300">
    <property type="entry name" value="P-loop containing nucleotide triphosphate hydrolases"/>
    <property type="match status" value="2"/>
</dbReference>
<name>L8H3H3_ACACF</name>
<keyword evidence="5" id="KW-1185">Reference proteome</keyword>